<keyword evidence="4 6" id="KW-0630">Potassium</keyword>
<dbReference type="EMBL" id="CP002353">
    <property type="protein sequence ID" value="ADV61603.1"/>
    <property type="molecule type" value="Genomic_DNA"/>
</dbReference>
<dbReference type="PANTHER" id="PTHR42714">
    <property type="entry name" value="TRNA MODIFICATION GTPASE GTPBP3"/>
    <property type="match status" value="1"/>
</dbReference>
<evidence type="ECO:0000313" key="10">
    <source>
        <dbReference type="EMBL" id="ADV61603.1"/>
    </source>
</evidence>
<comment type="function">
    <text evidence="6">Exhibits a very high intrinsic GTPase hydrolysis rate. Involved in the addition of a carboxymethylaminomethyl (cmnm) group at the wobble position (U34) of certain tRNAs, forming tRNA-cmnm(5)s(2)U34.</text>
</comment>
<dbReference type="Gene3D" id="1.20.120.430">
    <property type="entry name" value="tRNA modification GTPase MnmE domain 2"/>
    <property type="match status" value="1"/>
</dbReference>
<comment type="similarity">
    <text evidence="1 6">Belongs to the TRAFAC class TrmE-Era-EngA-EngB-Septin-like GTPase superfamily. TrmE GTPase family.</text>
</comment>
<dbReference type="InterPro" id="IPR004520">
    <property type="entry name" value="GTPase_MnmE"/>
</dbReference>
<evidence type="ECO:0000256" key="2">
    <source>
        <dbReference type="ARBA" id="ARBA00022694"/>
    </source>
</evidence>
<accession>E8R416</accession>
<feature type="binding site" evidence="6">
    <location>
        <position position="526"/>
    </location>
    <ligand>
        <name>(6S)-5-formyl-5,6,7,8-tetrahydrofolate</name>
        <dbReference type="ChEBI" id="CHEBI:57457"/>
    </ligand>
</feature>
<keyword evidence="6" id="KW-0479">Metal-binding</keyword>
<keyword evidence="3 6" id="KW-0547">Nucleotide-binding</keyword>
<dbReference type="EC" id="3.6.-.-" evidence="6"/>
<dbReference type="STRING" id="575540.Isop_1014"/>
<evidence type="ECO:0000259" key="8">
    <source>
        <dbReference type="Pfam" id="PF10396"/>
    </source>
</evidence>
<dbReference type="NCBIfam" id="TIGR00231">
    <property type="entry name" value="small_GTP"/>
    <property type="match status" value="1"/>
</dbReference>
<organism evidence="10 11">
    <name type="scientific">Isosphaera pallida (strain ATCC 43644 / DSM 9630 / IS1B)</name>
    <dbReference type="NCBI Taxonomy" id="575540"/>
    <lineage>
        <taxon>Bacteria</taxon>
        <taxon>Pseudomonadati</taxon>
        <taxon>Planctomycetota</taxon>
        <taxon>Planctomycetia</taxon>
        <taxon>Isosphaerales</taxon>
        <taxon>Isosphaeraceae</taxon>
        <taxon>Isosphaera</taxon>
    </lineage>
</organism>
<dbReference type="HAMAP" id="MF_00379">
    <property type="entry name" value="GTPase_MnmE"/>
    <property type="match status" value="1"/>
</dbReference>
<feature type="binding site" evidence="6">
    <location>
        <position position="275"/>
    </location>
    <ligand>
        <name>K(+)</name>
        <dbReference type="ChEBI" id="CHEBI:29103"/>
    </ligand>
</feature>
<reference evidence="10 11" key="2">
    <citation type="journal article" date="2011" name="Stand. Genomic Sci.">
        <title>Complete genome sequence of Isosphaera pallida type strain (IS1B).</title>
        <authorList>
            <consortium name="US DOE Joint Genome Institute (JGI-PGF)"/>
            <person name="Goker M."/>
            <person name="Cleland D."/>
            <person name="Saunders E."/>
            <person name="Lapidus A."/>
            <person name="Nolan M."/>
            <person name="Lucas S."/>
            <person name="Hammon N."/>
            <person name="Deshpande S."/>
            <person name="Cheng J.F."/>
            <person name="Tapia R."/>
            <person name="Han C."/>
            <person name="Goodwin L."/>
            <person name="Pitluck S."/>
            <person name="Liolios K."/>
            <person name="Pagani I."/>
            <person name="Ivanova N."/>
            <person name="Mavromatis K."/>
            <person name="Pati A."/>
            <person name="Chen A."/>
            <person name="Palaniappan K."/>
            <person name="Land M."/>
            <person name="Hauser L."/>
            <person name="Chang Y.J."/>
            <person name="Jeffries C.D."/>
            <person name="Detter J.C."/>
            <person name="Beck B."/>
            <person name="Woyke T."/>
            <person name="Bristow J."/>
            <person name="Eisen J.A."/>
            <person name="Markowitz V."/>
            <person name="Hugenholtz P."/>
            <person name="Kyrpides N.C."/>
            <person name="Klenk H.P."/>
        </authorList>
    </citation>
    <scope>NUCLEOTIDE SEQUENCE [LARGE SCALE GENOMIC DNA]</scope>
    <source>
        <strain evidence="11">ATCC 43644 / DSM 9630 / IS1B</strain>
    </source>
</reference>
<keyword evidence="6" id="KW-0378">Hydrolase</keyword>
<dbReference type="InterPro" id="IPR018948">
    <property type="entry name" value="GTP-bd_TrmE_N"/>
</dbReference>
<evidence type="ECO:0000313" key="11">
    <source>
        <dbReference type="Proteomes" id="UP000008631"/>
    </source>
</evidence>
<dbReference type="InterPro" id="IPR025867">
    <property type="entry name" value="MnmE_helical"/>
</dbReference>
<feature type="binding site" evidence="6">
    <location>
        <position position="99"/>
    </location>
    <ligand>
        <name>(6S)-5-formyl-5,6,7,8-tetrahydrofolate</name>
        <dbReference type="ChEBI" id="CHEBI:57457"/>
    </ligand>
</feature>
<dbReference type="HOGENOM" id="CLU_019624_4_1_0"/>
<feature type="domain" description="MnmE helical" evidence="9">
    <location>
        <begin position="171"/>
        <end position="523"/>
    </location>
</feature>
<dbReference type="AlphaFoldDB" id="E8R416"/>
<dbReference type="KEGG" id="ipa:Isop_1014"/>
<dbReference type="GO" id="GO:0005525">
    <property type="term" value="F:GTP binding"/>
    <property type="evidence" value="ECO:0007669"/>
    <property type="project" value="UniProtKB-UniRule"/>
</dbReference>
<dbReference type="SUPFAM" id="SSF52540">
    <property type="entry name" value="P-loop containing nucleoside triphosphate hydrolases"/>
    <property type="match status" value="1"/>
</dbReference>
<dbReference type="InterPro" id="IPR027368">
    <property type="entry name" value="MnmE_dom2"/>
</dbReference>
<dbReference type="InParanoid" id="E8R416"/>
<dbReference type="GO" id="GO:0005829">
    <property type="term" value="C:cytosol"/>
    <property type="evidence" value="ECO:0007669"/>
    <property type="project" value="TreeGrafter"/>
</dbReference>
<feature type="binding site" evidence="6">
    <location>
        <position position="168"/>
    </location>
    <ligand>
        <name>(6S)-5-formyl-5,6,7,8-tetrahydrofolate</name>
        <dbReference type="ChEBI" id="CHEBI:57457"/>
    </ligand>
</feature>
<feature type="binding site" evidence="6">
    <location>
        <begin position="294"/>
        <end position="300"/>
    </location>
    <ligand>
        <name>GTP</name>
        <dbReference type="ChEBI" id="CHEBI:37565"/>
    </ligand>
</feature>
<dbReference type="SUPFAM" id="SSF116878">
    <property type="entry name" value="TrmE connector domain"/>
    <property type="match status" value="1"/>
</dbReference>
<dbReference type="InterPro" id="IPR027266">
    <property type="entry name" value="TrmE/GcvT-like"/>
</dbReference>
<dbReference type="GO" id="GO:0003924">
    <property type="term" value="F:GTPase activity"/>
    <property type="evidence" value="ECO:0007669"/>
    <property type="project" value="UniProtKB-UniRule"/>
</dbReference>
<evidence type="ECO:0000256" key="6">
    <source>
        <dbReference type="HAMAP-Rule" id="MF_00379"/>
    </source>
</evidence>
<feature type="binding site" evidence="6">
    <location>
        <begin position="328"/>
        <end position="331"/>
    </location>
    <ligand>
        <name>GTP</name>
        <dbReference type="ChEBI" id="CHEBI:37565"/>
    </ligand>
</feature>
<dbReference type="eggNOG" id="COG0486">
    <property type="taxonomic scope" value="Bacteria"/>
</dbReference>
<dbReference type="InterPro" id="IPR006073">
    <property type="entry name" value="GTP-bd"/>
</dbReference>
<comment type="subunit">
    <text evidence="6">Homodimer. Heterotetramer of two MnmE and two MnmG subunits.</text>
</comment>
<feature type="binding site" evidence="6">
    <location>
        <position position="279"/>
    </location>
    <ligand>
        <name>Mg(2+)</name>
        <dbReference type="ChEBI" id="CHEBI:18420"/>
    </ligand>
</feature>
<keyword evidence="5 6" id="KW-0342">GTP-binding</keyword>
<sequence length="526" mass="57091">MSAREVGDFEDTIAAISSPHGPAARGILRISGPRAWSVALARFTPRAHVGDPVGATSTVSWTPGVHAGWFHALEIATPIPAELTLGRAPRTFTGQDLAEWHLPGSEPLLNAALETILTENVDVSSELVAPNLGEFSNPEATQAFSTRRGRVRSARPGEFTLRAYLAGKLDLIQAEAVWEVVHATTPQRLRAALDRLAGGLGSPLLETRSDLLDVLAIIEANLDFVDEADVDPVELAQLVAVLDHQRERLRQLLERGRARERDGRVPRVVIVGAPNAGKSCLFNALLGSDRALVSPVVGTTRDYLAEPLQLPADESDPASEPFVVELIDTAGDERLETLWDTDPPPHSEPRPAPLESIRHQADAARRSQLEAADLVLRCWAHDAPPTPELIAWRPGPGQDLLEVGTKGDLDQRHCASEHRHHQVLDVITSTATGEGLKELRRLIVRRLADRIQDEDEEAALPARVTEGLRNALAALDRAAWAVAQGRDLELAAVDLAQAINDLGAVVGIEVEDDILDRIFQRFCIGK</sequence>
<feature type="binding site" evidence="6">
    <location>
        <position position="296"/>
    </location>
    <ligand>
        <name>K(+)</name>
        <dbReference type="ChEBI" id="CHEBI:29103"/>
    </ligand>
</feature>
<comment type="subcellular location">
    <subcellularLocation>
        <location evidence="6">Cytoplasm</location>
    </subcellularLocation>
</comment>
<dbReference type="SUPFAM" id="SSF103025">
    <property type="entry name" value="Folate-binding domain"/>
    <property type="match status" value="1"/>
</dbReference>
<feature type="domain" description="G" evidence="7">
    <location>
        <begin position="267"/>
        <end position="351"/>
    </location>
</feature>
<name>E8R416_ISOPI</name>
<dbReference type="Gene3D" id="3.40.50.300">
    <property type="entry name" value="P-loop containing nucleotide triphosphate hydrolases"/>
    <property type="match status" value="1"/>
</dbReference>
<evidence type="ECO:0000259" key="9">
    <source>
        <dbReference type="Pfam" id="PF12631"/>
    </source>
</evidence>
<gene>
    <name evidence="6" type="primary">mnmE</name>
    <name evidence="6" type="synonym">trmE</name>
    <name evidence="10" type="ordered locus">Isop_1014</name>
</gene>
<keyword evidence="6" id="KW-0460">Magnesium</keyword>
<dbReference type="Proteomes" id="UP000008631">
    <property type="component" value="Chromosome"/>
</dbReference>
<dbReference type="FunCoup" id="E8R416">
    <property type="interactions" value="515"/>
</dbReference>
<feature type="binding site" evidence="6">
    <location>
        <position position="294"/>
    </location>
    <ligand>
        <name>K(+)</name>
        <dbReference type="ChEBI" id="CHEBI:29103"/>
    </ligand>
</feature>
<reference key="1">
    <citation type="submission" date="2010-11" db="EMBL/GenBank/DDBJ databases">
        <title>The complete sequence of chromosome of Isophaera pallida ATCC 43644.</title>
        <authorList>
            <consortium name="US DOE Joint Genome Institute (JGI-PGF)"/>
            <person name="Lucas S."/>
            <person name="Copeland A."/>
            <person name="Lapidus A."/>
            <person name="Bruce D."/>
            <person name="Goodwin L."/>
            <person name="Pitluck S."/>
            <person name="Kyrpides N."/>
            <person name="Mavromatis K."/>
            <person name="Pagani I."/>
            <person name="Ivanova N."/>
            <person name="Saunders E."/>
            <person name="Brettin T."/>
            <person name="Detter J.C."/>
            <person name="Han C."/>
            <person name="Tapia R."/>
            <person name="Land M."/>
            <person name="Hauser L."/>
            <person name="Markowitz V."/>
            <person name="Cheng J.-F."/>
            <person name="Hugenholtz P."/>
            <person name="Woyke T."/>
            <person name="Wu D."/>
            <person name="Eisen J.A."/>
        </authorList>
    </citation>
    <scope>NUCLEOTIDE SEQUENCE</scope>
    <source>
        <strain>ATCC 43644</strain>
    </source>
</reference>
<keyword evidence="6" id="KW-0963">Cytoplasm</keyword>
<comment type="cofactor">
    <cofactor evidence="6">
        <name>K(+)</name>
        <dbReference type="ChEBI" id="CHEBI:29103"/>
    </cofactor>
    <text evidence="6">Binds 1 potassium ion per subunit.</text>
</comment>
<dbReference type="GO" id="GO:0002098">
    <property type="term" value="P:tRNA wobble uridine modification"/>
    <property type="evidence" value="ECO:0007669"/>
    <property type="project" value="TreeGrafter"/>
</dbReference>
<dbReference type="Pfam" id="PF10396">
    <property type="entry name" value="TrmE_N"/>
    <property type="match status" value="1"/>
</dbReference>
<dbReference type="Gene3D" id="3.30.1360.120">
    <property type="entry name" value="Probable tRNA modification gtpase trme, domain 1"/>
    <property type="match status" value="1"/>
</dbReference>
<evidence type="ECO:0000256" key="4">
    <source>
        <dbReference type="ARBA" id="ARBA00022958"/>
    </source>
</evidence>
<dbReference type="RefSeq" id="WP_013563892.1">
    <property type="nucleotide sequence ID" value="NC_014962.1"/>
</dbReference>
<dbReference type="Pfam" id="PF01926">
    <property type="entry name" value="MMR_HSR1"/>
    <property type="match status" value="1"/>
</dbReference>
<proteinExistence type="inferred from homology"/>
<dbReference type="InterPro" id="IPR005225">
    <property type="entry name" value="Small_GTP-bd"/>
</dbReference>
<feature type="domain" description="GTP-binding protein TrmE N-terminal" evidence="8">
    <location>
        <begin position="12"/>
        <end position="168"/>
    </location>
</feature>
<evidence type="ECO:0000256" key="3">
    <source>
        <dbReference type="ARBA" id="ARBA00022741"/>
    </source>
</evidence>
<feature type="binding site" evidence="6">
    <location>
        <position position="300"/>
    </location>
    <ligand>
        <name>Mg(2+)</name>
        <dbReference type="ChEBI" id="CHEBI:18420"/>
    </ligand>
</feature>
<dbReference type="GO" id="GO:0030488">
    <property type="term" value="P:tRNA methylation"/>
    <property type="evidence" value="ECO:0007669"/>
    <property type="project" value="TreeGrafter"/>
</dbReference>
<evidence type="ECO:0000256" key="5">
    <source>
        <dbReference type="ARBA" id="ARBA00023134"/>
    </source>
</evidence>
<dbReference type="GO" id="GO:0046872">
    <property type="term" value="F:metal ion binding"/>
    <property type="evidence" value="ECO:0007669"/>
    <property type="project" value="UniProtKB-KW"/>
</dbReference>
<feature type="binding site" evidence="6">
    <location>
        <position position="299"/>
    </location>
    <ligand>
        <name>K(+)</name>
        <dbReference type="ChEBI" id="CHEBI:29103"/>
    </ligand>
</feature>
<dbReference type="OrthoDB" id="9805918at2"/>
<dbReference type="InterPro" id="IPR027417">
    <property type="entry name" value="P-loop_NTPase"/>
</dbReference>
<comment type="caution">
    <text evidence="6">Lacks conserved residue(s) required for the propagation of feature annotation.</text>
</comment>
<keyword evidence="2 6" id="KW-0819">tRNA processing</keyword>
<dbReference type="PANTHER" id="PTHR42714:SF2">
    <property type="entry name" value="TRNA MODIFICATION GTPASE GTPBP3, MITOCHONDRIAL"/>
    <property type="match status" value="1"/>
</dbReference>
<feature type="binding site" evidence="6">
    <location>
        <position position="29"/>
    </location>
    <ligand>
        <name>(6S)-5-formyl-5,6,7,8-tetrahydrofolate</name>
        <dbReference type="ChEBI" id="CHEBI:57457"/>
    </ligand>
</feature>
<keyword evidence="11" id="KW-1185">Reference proteome</keyword>
<dbReference type="Pfam" id="PF12631">
    <property type="entry name" value="MnmE_helical"/>
    <property type="match status" value="1"/>
</dbReference>
<evidence type="ECO:0000259" key="7">
    <source>
        <dbReference type="Pfam" id="PF01926"/>
    </source>
</evidence>
<protein>
    <recommendedName>
        <fullName evidence="6">tRNA modification GTPase MnmE</fullName>
        <ecNumber evidence="6">3.6.-.-</ecNumber>
    </recommendedName>
</protein>
<evidence type="ECO:0000256" key="1">
    <source>
        <dbReference type="ARBA" id="ARBA00011043"/>
    </source>
</evidence>